<comment type="caution">
    <text evidence="1">The sequence shown here is derived from an EMBL/GenBank/DDBJ whole genome shotgun (WGS) entry which is preliminary data.</text>
</comment>
<gene>
    <name evidence="1" type="ORF">PPRIM_AZ9-3.1.T0950077</name>
</gene>
<dbReference type="EMBL" id="CAJJDM010000098">
    <property type="protein sequence ID" value="CAD8094254.1"/>
    <property type="molecule type" value="Genomic_DNA"/>
</dbReference>
<accession>A0A8S1P1C5</accession>
<reference evidence="1" key="1">
    <citation type="submission" date="2021-01" db="EMBL/GenBank/DDBJ databases">
        <authorList>
            <consortium name="Genoscope - CEA"/>
            <person name="William W."/>
        </authorList>
    </citation>
    <scope>NUCLEOTIDE SEQUENCE</scope>
</reference>
<dbReference type="Proteomes" id="UP000688137">
    <property type="component" value="Unassembled WGS sequence"/>
</dbReference>
<sequence>MGICGGRSKSQEDQVHKLNQPIITNGELQIKVLLKNITLKMTGVRQCSIQFDLGQCKYTSPVHIDNNGDHYVLNSQKEVASQF</sequence>
<evidence type="ECO:0000313" key="2">
    <source>
        <dbReference type="Proteomes" id="UP000688137"/>
    </source>
</evidence>
<organism evidence="1 2">
    <name type="scientific">Paramecium primaurelia</name>
    <dbReference type="NCBI Taxonomy" id="5886"/>
    <lineage>
        <taxon>Eukaryota</taxon>
        <taxon>Sar</taxon>
        <taxon>Alveolata</taxon>
        <taxon>Ciliophora</taxon>
        <taxon>Intramacronucleata</taxon>
        <taxon>Oligohymenophorea</taxon>
        <taxon>Peniculida</taxon>
        <taxon>Parameciidae</taxon>
        <taxon>Paramecium</taxon>
    </lineage>
</organism>
<keyword evidence="2" id="KW-1185">Reference proteome</keyword>
<dbReference type="AlphaFoldDB" id="A0A8S1P1C5"/>
<proteinExistence type="predicted"/>
<evidence type="ECO:0000313" key="1">
    <source>
        <dbReference type="EMBL" id="CAD8094254.1"/>
    </source>
</evidence>
<protein>
    <submittedName>
        <fullName evidence="1">Uncharacterized protein</fullName>
    </submittedName>
</protein>
<name>A0A8S1P1C5_PARPR</name>